<dbReference type="PANTHER" id="PTHR11728:SF1">
    <property type="entry name" value="GLYCEROL-3-PHOSPHATE DEHYDROGENASE [NAD(+)] 2, CHLOROPLASTIC"/>
    <property type="match status" value="1"/>
</dbReference>
<dbReference type="Pfam" id="PF07479">
    <property type="entry name" value="NAD_Gly3P_dh_C"/>
    <property type="match status" value="1"/>
</dbReference>
<dbReference type="GO" id="GO:0047952">
    <property type="term" value="F:glycerol-3-phosphate dehydrogenase [NAD(P)+] activity"/>
    <property type="evidence" value="ECO:0007669"/>
    <property type="project" value="UniProtKB-UniRule"/>
</dbReference>
<keyword evidence="19" id="KW-1185">Reference proteome</keyword>
<feature type="binding site" evidence="13">
    <location>
        <begin position="11"/>
        <end position="16"/>
    </location>
    <ligand>
        <name>NAD(+)</name>
        <dbReference type="ChEBI" id="CHEBI:57540"/>
    </ligand>
</feature>
<keyword evidence="8 10" id="KW-0594">Phospholipid biosynthesis</keyword>
<keyword evidence="9 10" id="KW-1208">Phospholipid metabolism</keyword>
<dbReference type="RefSeq" id="WP_182548580.1">
    <property type="nucleotide sequence ID" value="NZ_JACGXN010000001.1"/>
</dbReference>
<dbReference type="InterPro" id="IPR036291">
    <property type="entry name" value="NAD(P)-bd_dom_sf"/>
</dbReference>
<dbReference type="GO" id="GO:0046167">
    <property type="term" value="P:glycerol-3-phosphate biosynthetic process"/>
    <property type="evidence" value="ECO:0007669"/>
    <property type="project" value="UniProtKB-UniRule"/>
</dbReference>
<feature type="binding site" evidence="10">
    <location>
        <position position="137"/>
    </location>
    <ligand>
        <name>sn-glycerol 3-phosphate</name>
        <dbReference type="ChEBI" id="CHEBI:57597"/>
    </ligand>
</feature>
<proteinExistence type="inferred from homology"/>
<dbReference type="EC" id="1.1.1.94" evidence="10"/>
<evidence type="ECO:0000259" key="17">
    <source>
        <dbReference type="Pfam" id="PF07479"/>
    </source>
</evidence>
<dbReference type="InterPro" id="IPR013328">
    <property type="entry name" value="6PGD_dom2"/>
</dbReference>
<feature type="binding site" evidence="10">
    <location>
        <position position="109"/>
    </location>
    <ligand>
        <name>sn-glycerol 3-phosphate</name>
        <dbReference type="ChEBI" id="CHEBI:57597"/>
    </ligand>
</feature>
<comment type="pathway">
    <text evidence="10">Membrane lipid metabolism; glycerophospholipid metabolism.</text>
</comment>
<feature type="binding site" evidence="10">
    <location>
        <position position="255"/>
    </location>
    <ligand>
        <name>sn-glycerol 3-phosphate</name>
        <dbReference type="ChEBI" id="CHEBI:57597"/>
    </ligand>
</feature>
<dbReference type="SUPFAM" id="SSF51735">
    <property type="entry name" value="NAD(P)-binding Rossmann-fold domains"/>
    <property type="match status" value="1"/>
</dbReference>
<feature type="binding site" evidence="10">
    <location>
        <position position="141"/>
    </location>
    <ligand>
        <name>NADPH</name>
        <dbReference type="ChEBI" id="CHEBI:57783"/>
    </ligand>
</feature>
<dbReference type="InterPro" id="IPR006168">
    <property type="entry name" value="G3P_DH_NAD-dep"/>
</dbReference>
<dbReference type="Proteomes" id="UP000549052">
    <property type="component" value="Unassembled WGS sequence"/>
</dbReference>
<feature type="binding site" evidence="10">
    <location>
        <position position="15"/>
    </location>
    <ligand>
        <name>NADPH</name>
        <dbReference type="ChEBI" id="CHEBI:57783"/>
    </ligand>
</feature>
<evidence type="ECO:0000259" key="16">
    <source>
        <dbReference type="Pfam" id="PF01210"/>
    </source>
</evidence>
<comment type="subcellular location">
    <subcellularLocation>
        <location evidence="10">Cytoplasm</location>
    </subcellularLocation>
</comment>
<feature type="binding site" evidence="10">
    <location>
        <position position="192"/>
    </location>
    <ligand>
        <name>sn-glycerol 3-phosphate</name>
        <dbReference type="ChEBI" id="CHEBI:57597"/>
    </ligand>
</feature>
<dbReference type="PANTHER" id="PTHR11728">
    <property type="entry name" value="GLYCEROL-3-PHOSPHATE DEHYDROGENASE"/>
    <property type="match status" value="1"/>
</dbReference>
<dbReference type="HAMAP" id="MF_00394">
    <property type="entry name" value="NAD_Glyc3P_dehydrog"/>
    <property type="match status" value="1"/>
</dbReference>
<reference evidence="18 19" key="1">
    <citation type="submission" date="2020-07" db="EMBL/GenBank/DDBJ databases">
        <title>Genomic Encyclopedia of Type Strains, Phase IV (KMG-V): Genome sequencing to study the core and pangenomes of soil and plant-associated prokaryotes.</title>
        <authorList>
            <person name="Whitman W."/>
        </authorList>
    </citation>
    <scope>NUCLEOTIDE SEQUENCE [LARGE SCALE GENOMIC DNA]</scope>
    <source>
        <strain evidence="18 19">AN3</strain>
    </source>
</reference>
<name>A0A839EGV5_9HYPH</name>
<evidence type="ECO:0000256" key="11">
    <source>
        <dbReference type="PIRSR" id="PIRSR000114-1"/>
    </source>
</evidence>
<evidence type="ECO:0000256" key="9">
    <source>
        <dbReference type="ARBA" id="ARBA00023264"/>
    </source>
</evidence>
<protein>
    <recommendedName>
        <fullName evidence="10">Glycerol-3-phosphate dehydrogenase [NAD(P)+]</fullName>
        <ecNumber evidence="10">1.1.1.94</ecNumber>
    </recommendedName>
    <alternativeName>
        <fullName evidence="10">NAD(P)(+)-dependent glycerol-3-phosphate dehydrogenase</fullName>
    </alternativeName>
    <alternativeName>
        <fullName evidence="10">NAD(P)H-dependent dihydroxyacetone-phosphate reductase</fullName>
    </alternativeName>
</protein>
<feature type="binding site" evidence="10">
    <location>
        <position position="139"/>
    </location>
    <ligand>
        <name>sn-glycerol 3-phosphate</name>
        <dbReference type="ChEBI" id="CHEBI:57597"/>
    </ligand>
</feature>
<evidence type="ECO:0000256" key="4">
    <source>
        <dbReference type="ARBA" id="ARBA00022857"/>
    </source>
</evidence>
<dbReference type="SUPFAM" id="SSF48179">
    <property type="entry name" value="6-phosphogluconate dehydrogenase C-terminal domain-like"/>
    <property type="match status" value="1"/>
</dbReference>
<feature type="binding site" evidence="10">
    <location>
        <position position="109"/>
    </location>
    <ligand>
        <name>NADPH</name>
        <dbReference type="ChEBI" id="CHEBI:57783"/>
    </ligand>
</feature>
<dbReference type="GO" id="GO:0006650">
    <property type="term" value="P:glycerophospholipid metabolic process"/>
    <property type="evidence" value="ECO:0007669"/>
    <property type="project" value="UniProtKB-UniRule"/>
</dbReference>
<dbReference type="GO" id="GO:0005975">
    <property type="term" value="P:carbohydrate metabolic process"/>
    <property type="evidence" value="ECO:0007669"/>
    <property type="project" value="InterPro"/>
</dbReference>
<gene>
    <name evidence="10" type="primary">gpsA</name>
    <name evidence="18" type="ORF">FHW16_001671</name>
</gene>
<feature type="domain" description="Glycerol-3-phosphate dehydrogenase NAD-dependent N-terminal" evidence="16">
    <location>
        <begin position="6"/>
        <end position="161"/>
    </location>
</feature>
<evidence type="ECO:0000256" key="7">
    <source>
        <dbReference type="ARBA" id="ARBA00023098"/>
    </source>
</evidence>
<feature type="binding site" evidence="13">
    <location>
        <position position="141"/>
    </location>
    <ligand>
        <name>NAD(+)</name>
        <dbReference type="ChEBI" id="CHEBI:57540"/>
    </ligand>
</feature>
<evidence type="ECO:0000313" key="18">
    <source>
        <dbReference type="EMBL" id="MBA8877989.1"/>
    </source>
</evidence>
<feature type="binding site" evidence="10">
    <location>
        <position position="257"/>
    </location>
    <ligand>
        <name>sn-glycerol 3-phosphate</name>
        <dbReference type="ChEBI" id="CHEBI:57597"/>
    </ligand>
</feature>
<feature type="binding site" evidence="10">
    <location>
        <position position="256"/>
    </location>
    <ligand>
        <name>NADPH</name>
        <dbReference type="ChEBI" id="CHEBI:57783"/>
    </ligand>
</feature>
<feature type="domain" description="Glycerol-3-phosphate dehydrogenase NAD-dependent C-terminal" evidence="17">
    <location>
        <begin position="181"/>
        <end position="317"/>
    </location>
</feature>
<dbReference type="GO" id="GO:0005829">
    <property type="term" value="C:cytosol"/>
    <property type="evidence" value="ECO:0007669"/>
    <property type="project" value="TreeGrafter"/>
</dbReference>
<evidence type="ECO:0000256" key="3">
    <source>
        <dbReference type="ARBA" id="ARBA00022741"/>
    </source>
</evidence>
<keyword evidence="2 10" id="KW-0444">Lipid biosynthesis</keyword>
<evidence type="ECO:0000313" key="19">
    <source>
        <dbReference type="Proteomes" id="UP000549052"/>
    </source>
</evidence>
<dbReference type="InterPro" id="IPR006109">
    <property type="entry name" value="G3P_DH_NAD-dep_C"/>
</dbReference>
<dbReference type="EMBL" id="JACGXN010000001">
    <property type="protein sequence ID" value="MBA8877989.1"/>
    <property type="molecule type" value="Genomic_DNA"/>
</dbReference>
<evidence type="ECO:0000256" key="12">
    <source>
        <dbReference type="PIRSR" id="PIRSR000114-2"/>
    </source>
</evidence>
<comment type="catalytic activity">
    <reaction evidence="10">
        <text>sn-glycerol 3-phosphate + NAD(+) = dihydroxyacetone phosphate + NADH + H(+)</text>
        <dbReference type="Rhea" id="RHEA:11092"/>
        <dbReference type="ChEBI" id="CHEBI:15378"/>
        <dbReference type="ChEBI" id="CHEBI:57540"/>
        <dbReference type="ChEBI" id="CHEBI:57597"/>
        <dbReference type="ChEBI" id="CHEBI:57642"/>
        <dbReference type="ChEBI" id="CHEBI:57945"/>
        <dbReference type="EC" id="1.1.1.94"/>
    </reaction>
</comment>
<accession>A0A839EGV5</accession>
<evidence type="ECO:0000256" key="2">
    <source>
        <dbReference type="ARBA" id="ARBA00022516"/>
    </source>
</evidence>
<dbReference type="GO" id="GO:0046168">
    <property type="term" value="P:glycerol-3-phosphate catabolic process"/>
    <property type="evidence" value="ECO:0007669"/>
    <property type="project" value="InterPro"/>
</dbReference>
<comment type="function">
    <text evidence="10">Catalyzes the reduction of the glycolytic intermediate dihydroxyacetone phosphate (DHAP) to sn-glycerol 3-phosphate (G3P), the key precursor for phospholipid synthesis.</text>
</comment>
<comment type="catalytic activity">
    <reaction evidence="10 15">
        <text>sn-glycerol 3-phosphate + NADP(+) = dihydroxyacetone phosphate + NADPH + H(+)</text>
        <dbReference type="Rhea" id="RHEA:11096"/>
        <dbReference type="ChEBI" id="CHEBI:15378"/>
        <dbReference type="ChEBI" id="CHEBI:57597"/>
        <dbReference type="ChEBI" id="CHEBI:57642"/>
        <dbReference type="ChEBI" id="CHEBI:57783"/>
        <dbReference type="ChEBI" id="CHEBI:58349"/>
        <dbReference type="EC" id="1.1.1.94"/>
    </reaction>
</comment>
<dbReference type="AlphaFoldDB" id="A0A839EGV5"/>
<feature type="binding site" evidence="10">
    <location>
        <position position="35"/>
    </location>
    <ligand>
        <name>NADPH</name>
        <dbReference type="ChEBI" id="CHEBI:57783"/>
    </ligand>
</feature>
<dbReference type="Gene3D" id="1.10.1040.10">
    <property type="entry name" value="N-(1-d-carboxylethyl)-l-norvaline Dehydrogenase, domain 2"/>
    <property type="match status" value="1"/>
</dbReference>
<evidence type="ECO:0000256" key="14">
    <source>
        <dbReference type="RuleBase" id="RU000437"/>
    </source>
</evidence>
<feature type="binding site" evidence="13">
    <location>
        <position position="256"/>
    </location>
    <ligand>
        <name>NAD(+)</name>
        <dbReference type="ChEBI" id="CHEBI:57540"/>
    </ligand>
</feature>
<dbReference type="InterPro" id="IPR011128">
    <property type="entry name" value="G3P_DH_NAD-dep_N"/>
</dbReference>
<dbReference type="PROSITE" id="PS00957">
    <property type="entry name" value="NAD_G3PDH"/>
    <property type="match status" value="1"/>
</dbReference>
<keyword evidence="4 10" id="KW-0521">NADP</keyword>
<dbReference type="InterPro" id="IPR008927">
    <property type="entry name" value="6-PGluconate_DH-like_C_sf"/>
</dbReference>
<keyword evidence="3 10" id="KW-0547">Nucleotide-binding</keyword>
<comment type="caution">
    <text evidence="18">The sequence shown here is derived from an EMBL/GenBank/DDBJ whole genome shotgun (WGS) entry which is preliminary data.</text>
</comment>
<dbReference type="PIRSF" id="PIRSF000114">
    <property type="entry name" value="Glycerol-3-P_dh"/>
    <property type="match status" value="1"/>
</dbReference>
<feature type="active site" description="Proton acceptor" evidence="10 11">
    <location>
        <position position="192"/>
    </location>
</feature>
<dbReference type="NCBIfam" id="NF000940">
    <property type="entry name" value="PRK00094.1-2"/>
    <property type="match status" value="1"/>
</dbReference>
<dbReference type="Gene3D" id="3.40.50.720">
    <property type="entry name" value="NAD(P)-binding Rossmann-like Domain"/>
    <property type="match status" value="1"/>
</dbReference>
<sequence>MTARHNIAVLGGGAWGTALGSMAASNGHYVRLYARDAVIVESINAGHRNESYLPGIDLSPTLTASTQTKDVLSDCDFILCVIPAQAMADALEELKVLIPRSIPLIICAKGIDRKRGLLMSNLVKQIIPDQTLAALSGPSFASDVARGLPTAVTVAAESQAMADRIASALSGPKFRCYSTDDLVGVEIGGSLKNVLAIAAGAAIGRGFGASAQAALVTRGFVELRRVGQALGARSETIMGLSGLGDLLLSCSTTQSRNYSYGLALGRGDDLTGRPLAEGVATAAIAAELVARHSIEAPIIKAVARILDRSITIDEAVEALLARPLKNED</sequence>
<dbReference type="Pfam" id="PF01210">
    <property type="entry name" value="NAD_Gly3P_dh_N"/>
    <property type="match status" value="1"/>
</dbReference>
<keyword evidence="7 10" id="KW-0443">Lipid metabolism</keyword>
<feature type="binding site" evidence="12">
    <location>
        <begin position="256"/>
        <end position="257"/>
    </location>
    <ligand>
        <name>substrate</name>
    </ligand>
</feature>
<feature type="binding site" evidence="10">
    <location>
        <position position="275"/>
    </location>
    <ligand>
        <name>NADPH</name>
        <dbReference type="ChEBI" id="CHEBI:57783"/>
    </ligand>
</feature>
<keyword evidence="10" id="KW-0963">Cytoplasm</keyword>
<comment type="caution">
    <text evidence="10">Lacks conserved residue(s) required for the propagation of feature annotation.</text>
</comment>
<dbReference type="GO" id="GO:0008654">
    <property type="term" value="P:phospholipid biosynthetic process"/>
    <property type="evidence" value="ECO:0007669"/>
    <property type="project" value="UniProtKB-KW"/>
</dbReference>
<dbReference type="NCBIfam" id="NF000942">
    <property type="entry name" value="PRK00094.1-4"/>
    <property type="match status" value="1"/>
</dbReference>
<feature type="binding site" evidence="10">
    <location>
        <position position="52"/>
    </location>
    <ligand>
        <name>NADPH</name>
        <dbReference type="ChEBI" id="CHEBI:57783"/>
    </ligand>
</feature>
<feature type="binding site" evidence="12">
    <location>
        <position position="109"/>
    </location>
    <ligand>
        <name>substrate</name>
    </ligand>
</feature>
<evidence type="ECO:0000256" key="8">
    <source>
        <dbReference type="ARBA" id="ARBA00023209"/>
    </source>
</evidence>
<feature type="binding site" evidence="10">
    <location>
        <position position="277"/>
    </location>
    <ligand>
        <name>NADPH</name>
        <dbReference type="ChEBI" id="CHEBI:57783"/>
    </ligand>
</feature>
<dbReference type="FunFam" id="3.40.50.720:FF:000019">
    <property type="entry name" value="Glycerol-3-phosphate dehydrogenase [NAD(P)+]"/>
    <property type="match status" value="1"/>
</dbReference>
<evidence type="ECO:0000256" key="10">
    <source>
        <dbReference type="HAMAP-Rule" id="MF_00394"/>
    </source>
</evidence>
<dbReference type="UniPathway" id="UPA00940"/>
<organism evidence="18 19">
    <name type="scientific">Phyllobacterium myrsinacearum</name>
    <dbReference type="NCBI Taxonomy" id="28101"/>
    <lineage>
        <taxon>Bacteria</taxon>
        <taxon>Pseudomonadati</taxon>
        <taxon>Pseudomonadota</taxon>
        <taxon>Alphaproteobacteria</taxon>
        <taxon>Hyphomicrobiales</taxon>
        <taxon>Phyllobacteriaceae</taxon>
        <taxon>Phyllobacterium</taxon>
    </lineage>
</organism>
<keyword evidence="6 10" id="KW-0520">NAD</keyword>
<evidence type="ECO:0000256" key="1">
    <source>
        <dbReference type="ARBA" id="ARBA00011009"/>
    </source>
</evidence>
<feature type="binding site" evidence="10">
    <location>
        <position position="245"/>
    </location>
    <ligand>
        <name>sn-glycerol 3-phosphate</name>
        <dbReference type="ChEBI" id="CHEBI:57597"/>
    </ligand>
</feature>
<keyword evidence="5 10" id="KW-0560">Oxidoreductase</keyword>
<dbReference type="GO" id="GO:0051287">
    <property type="term" value="F:NAD binding"/>
    <property type="evidence" value="ECO:0007669"/>
    <property type="project" value="InterPro"/>
</dbReference>
<comment type="similarity">
    <text evidence="1 10 14">Belongs to the NAD-dependent glycerol-3-phosphate dehydrogenase family.</text>
</comment>
<evidence type="ECO:0000256" key="13">
    <source>
        <dbReference type="PIRSR" id="PIRSR000114-3"/>
    </source>
</evidence>
<evidence type="ECO:0000256" key="6">
    <source>
        <dbReference type="ARBA" id="ARBA00023027"/>
    </source>
</evidence>
<dbReference type="PRINTS" id="PR00077">
    <property type="entry name" value="GPDHDRGNASE"/>
</dbReference>
<evidence type="ECO:0000256" key="5">
    <source>
        <dbReference type="ARBA" id="ARBA00023002"/>
    </source>
</evidence>
<feature type="binding site" evidence="10">
    <location>
        <position position="256"/>
    </location>
    <ligand>
        <name>sn-glycerol 3-phosphate</name>
        <dbReference type="ChEBI" id="CHEBI:57597"/>
    </ligand>
</feature>
<evidence type="ECO:0000256" key="15">
    <source>
        <dbReference type="RuleBase" id="RU000439"/>
    </source>
</evidence>